<dbReference type="AlphaFoldDB" id="A0AAD7QGX3"/>
<protein>
    <submittedName>
        <fullName evidence="2">Peptidyl-prolyl cis-trans isomerase</fullName>
    </submittedName>
</protein>
<keyword evidence="2" id="KW-0413">Isomerase</keyword>
<feature type="region of interest" description="Disordered" evidence="1">
    <location>
        <begin position="39"/>
        <end position="72"/>
    </location>
</feature>
<accession>A0AAD7QGX3</accession>
<comment type="caution">
    <text evidence="2">The sequence shown here is derived from an EMBL/GenBank/DDBJ whole genome shotgun (WGS) entry which is preliminary data.</text>
</comment>
<dbReference type="EMBL" id="JARAOO010000001">
    <property type="protein sequence ID" value="KAJ7981296.1"/>
    <property type="molecule type" value="Genomic_DNA"/>
</dbReference>
<sequence>MNQRTRSIQKSSPGKAESFHKYLKPGALARLRDSRISARSHGVNSISQICLRRTSPPPSPQSNGSQPQVNVNDGFPCFASRVYGPRFPQRKKIMPAKSVLFLSPSPSSPALDSPDPILD</sequence>
<feature type="region of interest" description="Disordered" evidence="1">
    <location>
        <begin position="1"/>
        <end position="21"/>
    </location>
</feature>
<evidence type="ECO:0000313" key="2">
    <source>
        <dbReference type="EMBL" id="KAJ7981296.1"/>
    </source>
</evidence>
<keyword evidence="3" id="KW-1185">Reference proteome</keyword>
<reference evidence="2 3" key="1">
    <citation type="journal article" date="2023" name="Science">
        <title>Elucidation of the pathway for biosynthesis of saponin adjuvants from the soapbark tree.</title>
        <authorList>
            <person name="Reed J."/>
            <person name="Orme A."/>
            <person name="El-Demerdash A."/>
            <person name="Owen C."/>
            <person name="Martin L.B.B."/>
            <person name="Misra R.C."/>
            <person name="Kikuchi S."/>
            <person name="Rejzek M."/>
            <person name="Martin A.C."/>
            <person name="Harkess A."/>
            <person name="Leebens-Mack J."/>
            <person name="Louveau T."/>
            <person name="Stephenson M.J."/>
            <person name="Osbourn A."/>
        </authorList>
    </citation>
    <scope>NUCLEOTIDE SEQUENCE [LARGE SCALE GENOMIC DNA]</scope>
    <source>
        <strain evidence="2">S10</strain>
    </source>
</reference>
<organism evidence="2 3">
    <name type="scientific">Quillaja saponaria</name>
    <name type="common">Soap bark tree</name>
    <dbReference type="NCBI Taxonomy" id="32244"/>
    <lineage>
        <taxon>Eukaryota</taxon>
        <taxon>Viridiplantae</taxon>
        <taxon>Streptophyta</taxon>
        <taxon>Embryophyta</taxon>
        <taxon>Tracheophyta</taxon>
        <taxon>Spermatophyta</taxon>
        <taxon>Magnoliopsida</taxon>
        <taxon>eudicotyledons</taxon>
        <taxon>Gunneridae</taxon>
        <taxon>Pentapetalae</taxon>
        <taxon>rosids</taxon>
        <taxon>fabids</taxon>
        <taxon>Fabales</taxon>
        <taxon>Quillajaceae</taxon>
        <taxon>Quillaja</taxon>
    </lineage>
</organism>
<dbReference type="PANTHER" id="PTHR35495">
    <property type="entry name" value="OS06G0679600 PROTEIN"/>
    <property type="match status" value="1"/>
</dbReference>
<name>A0AAD7QGX3_QUISA</name>
<dbReference type="Proteomes" id="UP001163823">
    <property type="component" value="Chromosome 1"/>
</dbReference>
<dbReference type="PANTHER" id="PTHR35495:SF10">
    <property type="entry name" value="PEPTIDASE S26 DOMAIN-CONTAINING PROTEIN"/>
    <property type="match status" value="1"/>
</dbReference>
<dbReference type="KEGG" id="qsa:O6P43_000576"/>
<dbReference type="GO" id="GO:0016853">
    <property type="term" value="F:isomerase activity"/>
    <property type="evidence" value="ECO:0007669"/>
    <property type="project" value="UniProtKB-KW"/>
</dbReference>
<proteinExistence type="predicted"/>
<evidence type="ECO:0000313" key="3">
    <source>
        <dbReference type="Proteomes" id="UP001163823"/>
    </source>
</evidence>
<feature type="compositionally biased region" description="Polar residues" evidence="1">
    <location>
        <begin position="1"/>
        <end position="12"/>
    </location>
</feature>
<gene>
    <name evidence="2" type="ORF">O6P43_000576</name>
</gene>
<evidence type="ECO:0000256" key="1">
    <source>
        <dbReference type="SAM" id="MobiDB-lite"/>
    </source>
</evidence>